<dbReference type="Proteomes" id="UP000245699">
    <property type="component" value="Unassembled WGS sequence"/>
</dbReference>
<keyword evidence="1" id="KW-1133">Transmembrane helix</keyword>
<reference evidence="2 4" key="1">
    <citation type="journal article" date="2018" name="MBio">
        <title>Comparative Genomics Reveals the Core Gene Toolbox for the Fungus-Insect Symbiosis.</title>
        <authorList>
            <person name="Wang Y."/>
            <person name="Stata M."/>
            <person name="Wang W."/>
            <person name="Stajich J.E."/>
            <person name="White M.M."/>
            <person name="Moncalvo J.M."/>
        </authorList>
    </citation>
    <scope>NUCLEOTIDE SEQUENCE [LARGE SCALE GENOMIC DNA]</scope>
    <source>
        <strain evidence="2 4">AUS-77-4</strain>
    </source>
</reference>
<organism evidence="2 4">
    <name type="scientific">Furculomyces boomerangus</name>
    <dbReference type="NCBI Taxonomy" id="61424"/>
    <lineage>
        <taxon>Eukaryota</taxon>
        <taxon>Fungi</taxon>
        <taxon>Fungi incertae sedis</taxon>
        <taxon>Zoopagomycota</taxon>
        <taxon>Kickxellomycotina</taxon>
        <taxon>Harpellomycetes</taxon>
        <taxon>Harpellales</taxon>
        <taxon>Harpellaceae</taxon>
        <taxon>Furculomyces</taxon>
    </lineage>
</organism>
<gene>
    <name evidence="3" type="ORF">BB559_000180</name>
    <name evidence="2" type="ORF">BB559_007106</name>
</gene>
<sequence>MTAGDISRVERVKIRGLETDPKFISLEIGSERAIRLYRTQRLYSKWTPVVFVFSATFITGTIFLFNEANRERSRGIVEKLEKANYSFFSSVPASNREEWKMIKQKYYTLLLEKWPSNEMWMGLGKGYKLRSSWTPPHREDPRSYKNGVKEAWNSSVIEFYKYLESK</sequence>
<comment type="caution">
    <text evidence="2">The sequence shown here is derived from an EMBL/GenBank/DDBJ whole genome shotgun (WGS) entry which is preliminary data.</text>
</comment>
<keyword evidence="1" id="KW-0812">Transmembrane</keyword>
<dbReference type="EMBL" id="MBFT01000009">
    <property type="protein sequence ID" value="PVV00037.1"/>
    <property type="molecule type" value="Genomic_DNA"/>
</dbReference>
<protein>
    <submittedName>
        <fullName evidence="2">Uncharacterized protein</fullName>
    </submittedName>
</protein>
<evidence type="ECO:0000313" key="2">
    <source>
        <dbReference type="EMBL" id="PVU85279.1"/>
    </source>
</evidence>
<evidence type="ECO:0000256" key="1">
    <source>
        <dbReference type="SAM" id="Phobius"/>
    </source>
</evidence>
<keyword evidence="1" id="KW-0472">Membrane</keyword>
<evidence type="ECO:0000313" key="3">
    <source>
        <dbReference type="EMBL" id="PVV00037.1"/>
    </source>
</evidence>
<feature type="transmembrane region" description="Helical" evidence="1">
    <location>
        <begin position="46"/>
        <end position="65"/>
    </location>
</feature>
<evidence type="ECO:0000313" key="4">
    <source>
        <dbReference type="Proteomes" id="UP000245699"/>
    </source>
</evidence>
<dbReference type="EMBL" id="MBFT01001112">
    <property type="protein sequence ID" value="PVU85279.1"/>
    <property type="molecule type" value="Genomic_DNA"/>
</dbReference>
<accession>A0A2T9XYV5</accession>
<keyword evidence="4" id="KW-1185">Reference proteome</keyword>
<name>A0A2T9XYV5_9FUNG</name>
<dbReference type="AlphaFoldDB" id="A0A2T9XYV5"/>
<proteinExistence type="predicted"/>